<keyword evidence="1" id="KW-0812">Transmembrane</keyword>
<keyword evidence="1" id="KW-0472">Membrane</keyword>
<evidence type="ECO:0000313" key="3">
    <source>
        <dbReference type="Proteomes" id="UP000423274"/>
    </source>
</evidence>
<organism evidence="2 3">
    <name type="scientific">Lacticaseibacillus paracasei subsp. paracasei</name>
    <dbReference type="NCBI Taxonomy" id="47714"/>
    <lineage>
        <taxon>Bacteria</taxon>
        <taxon>Bacillati</taxon>
        <taxon>Bacillota</taxon>
        <taxon>Bacilli</taxon>
        <taxon>Lactobacillales</taxon>
        <taxon>Lactobacillaceae</taxon>
        <taxon>Lacticaseibacillus</taxon>
    </lineage>
</organism>
<sequence length="70" mass="8095">MSRSFKKHPVVKDWRPGMKQRASHSVRVKMKQATSTIYLLVKVIVIGGFTSHGIFLITRSDMIFTKRHSH</sequence>
<proteinExistence type="predicted"/>
<accession>A0AAP9HGV8</accession>
<protein>
    <submittedName>
        <fullName evidence="2">Uncharacterized protein</fullName>
    </submittedName>
</protein>
<reference evidence="2 3" key="1">
    <citation type="submission" date="2017-08" db="EMBL/GenBank/DDBJ databases">
        <title>Genome sequence, comparative genomics and functional analysis of the highly adhesive Lactobacillus paracasei Kobulty strain.</title>
        <authorList>
            <person name="Koryszewska-Baginska A."/>
            <person name="Grynberg M."/>
            <person name="Aleksandrzak-Piekarczyk T."/>
        </authorList>
    </citation>
    <scope>NUCLEOTIDE SEQUENCE [LARGE SCALE GENOMIC DNA]</scope>
    <source>
        <strain evidence="2 3">IBB3423</strain>
    </source>
</reference>
<name>A0AAP9HGV8_LACPA</name>
<evidence type="ECO:0000313" key="2">
    <source>
        <dbReference type="EMBL" id="QGV17951.1"/>
    </source>
</evidence>
<dbReference type="Proteomes" id="UP000423274">
    <property type="component" value="Chromosome"/>
</dbReference>
<keyword evidence="1" id="KW-1133">Transmembrane helix</keyword>
<gene>
    <name evidence="2" type="ORF">LCAKO_1426</name>
</gene>
<dbReference type="EMBL" id="CP022954">
    <property type="protein sequence ID" value="QGV17951.1"/>
    <property type="molecule type" value="Genomic_DNA"/>
</dbReference>
<dbReference type="AlphaFoldDB" id="A0AAP9HGV8"/>
<evidence type="ECO:0000256" key="1">
    <source>
        <dbReference type="SAM" id="Phobius"/>
    </source>
</evidence>
<feature type="transmembrane region" description="Helical" evidence="1">
    <location>
        <begin position="37"/>
        <end position="57"/>
    </location>
</feature>
<dbReference type="RefSeq" id="WP_016387832.1">
    <property type="nucleotide sequence ID" value="NZ_CP016355.1"/>
</dbReference>